<name>A0ABS1T0F8_9GAMM</name>
<comment type="caution">
    <text evidence="1">The sequence shown here is derived from an EMBL/GenBank/DDBJ whole genome shotgun (WGS) entry which is preliminary data.</text>
</comment>
<keyword evidence="2" id="KW-1185">Reference proteome</keyword>
<dbReference type="RefSeq" id="WP_202722525.1">
    <property type="nucleotide sequence ID" value="NZ_BPEX01000020.1"/>
</dbReference>
<accession>A0ABS1T0F8</accession>
<dbReference type="EMBL" id="JAESVD010000008">
    <property type="protein sequence ID" value="MBL4914268.1"/>
    <property type="molecule type" value="Genomic_DNA"/>
</dbReference>
<dbReference type="Proteomes" id="UP000604898">
    <property type="component" value="Unassembled WGS sequence"/>
</dbReference>
<organism evidence="1 2">
    <name type="scientific">Shewanella schlegeliana</name>
    <dbReference type="NCBI Taxonomy" id="190308"/>
    <lineage>
        <taxon>Bacteria</taxon>
        <taxon>Pseudomonadati</taxon>
        <taxon>Pseudomonadota</taxon>
        <taxon>Gammaproteobacteria</taxon>
        <taxon>Alteromonadales</taxon>
        <taxon>Shewanellaceae</taxon>
        <taxon>Shewanella</taxon>
    </lineage>
</organism>
<evidence type="ECO:0000313" key="2">
    <source>
        <dbReference type="Proteomes" id="UP000604898"/>
    </source>
</evidence>
<reference evidence="1 2" key="1">
    <citation type="submission" date="2021-01" db="EMBL/GenBank/DDBJ databases">
        <title>Genome sequence of Shewanella schlegeliana JCM 11561.</title>
        <authorList>
            <person name="Zhang H."/>
            <person name="Li C."/>
        </authorList>
    </citation>
    <scope>NUCLEOTIDE SEQUENCE [LARGE SCALE GENOMIC DNA]</scope>
    <source>
        <strain evidence="1 2">JCM 11561</strain>
    </source>
</reference>
<evidence type="ECO:0000313" key="1">
    <source>
        <dbReference type="EMBL" id="MBL4914268.1"/>
    </source>
</evidence>
<sequence length="300" mass="35379">MLNKYNIDELTRFFRQKNIPLCEHEFIIRELEYDMWDFKVRESNANQRAQLKLIQKNAASLLSKLKSISWELSSELHELFDDEYRSDSVLDAEENNFEEESIDSKFIKALEENADNRILQNIYDEAVSSAFYEVPIDGPANALDYINKLASTCQRLIDKKSDSKDKEIYPALQSRWDSIGEKYNIEISKTNSIEFISVCIGKDVETVKKQYLRLDIRPYTTVKLELTEIINLETLILERYRDDWQRLLNLPKFNNSAANVNIHWILADSFQERKAEYSNYKKYLQFLSDEGIRDIIGEHK</sequence>
<protein>
    <submittedName>
        <fullName evidence="1">Uncharacterized protein</fullName>
    </submittedName>
</protein>
<gene>
    <name evidence="1" type="ORF">JMA39_14260</name>
</gene>
<proteinExistence type="predicted"/>